<dbReference type="AlphaFoldDB" id="A0AA86NWH5"/>
<evidence type="ECO:0000313" key="2">
    <source>
        <dbReference type="EMBL" id="CAI9926911.1"/>
    </source>
</evidence>
<accession>A0AA86NWH5</accession>
<dbReference type="Proteomes" id="UP001642409">
    <property type="component" value="Unassembled WGS sequence"/>
</dbReference>
<reference evidence="3 4" key="2">
    <citation type="submission" date="2024-07" db="EMBL/GenBank/DDBJ databases">
        <authorList>
            <person name="Akdeniz Z."/>
        </authorList>
    </citation>
    <scope>NUCLEOTIDE SEQUENCE [LARGE SCALE GENOMIC DNA]</scope>
</reference>
<keyword evidence="4" id="KW-1185">Reference proteome</keyword>
<protein>
    <submittedName>
        <fullName evidence="3">Hypothetical_protein</fullName>
    </submittedName>
</protein>
<keyword evidence="1" id="KW-1133">Transmembrane helix</keyword>
<evidence type="ECO:0000313" key="4">
    <source>
        <dbReference type="Proteomes" id="UP001642409"/>
    </source>
</evidence>
<keyword evidence="1" id="KW-0812">Transmembrane</keyword>
<proteinExistence type="predicted"/>
<feature type="transmembrane region" description="Helical" evidence="1">
    <location>
        <begin position="132"/>
        <end position="157"/>
    </location>
</feature>
<evidence type="ECO:0000256" key="1">
    <source>
        <dbReference type="SAM" id="Phobius"/>
    </source>
</evidence>
<sequence>MFNICKALWVKIFYTVILGVFFVMGLMFSFDTYLKAQMFQSSQFKNAAPEVKAPCTYDARIESPLFRFPISLGRYNPNTHCFSDSIQDTEFYTYKNGKTTTVFVENINGMELEELKITCVSKQCVEDENIKLIYQLSAAFSWLGLVIGVASIISIWFCCSDWCRCCCCKGKHVDISSAYV</sequence>
<keyword evidence="1" id="KW-0472">Membrane</keyword>
<name>A0AA86NWH5_9EUKA</name>
<feature type="transmembrane region" description="Helical" evidence="1">
    <location>
        <begin position="12"/>
        <end position="34"/>
    </location>
</feature>
<dbReference type="EMBL" id="CATOUU010000379">
    <property type="protein sequence ID" value="CAI9926911.1"/>
    <property type="molecule type" value="Genomic_DNA"/>
</dbReference>
<comment type="caution">
    <text evidence="2">The sequence shown here is derived from an EMBL/GenBank/DDBJ whole genome shotgun (WGS) entry which is preliminary data.</text>
</comment>
<gene>
    <name evidence="2" type="ORF">HINF_LOCUS14556</name>
    <name evidence="3" type="ORF">HINF_LOCUS75652</name>
</gene>
<evidence type="ECO:0000313" key="3">
    <source>
        <dbReference type="EMBL" id="CAL6109877.1"/>
    </source>
</evidence>
<organism evidence="2">
    <name type="scientific">Hexamita inflata</name>
    <dbReference type="NCBI Taxonomy" id="28002"/>
    <lineage>
        <taxon>Eukaryota</taxon>
        <taxon>Metamonada</taxon>
        <taxon>Diplomonadida</taxon>
        <taxon>Hexamitidae</taxon>
        <taxon>Hexamitinae</taxon>
        <taxon>Hexamita</taxon>
    </lineage>
</organism>
<reference evidence="2" key="1">
    <citation type="submission" date="2023-06" db="EMBL/GenBank/DDBJ databases">
        <authorList>
            <person name="Kurt Z."/>
        </authorList>
    </citation>
    <scope>NUCLEOTIDE SEQUENCE</scope>
</reference>
<dbReference type="EMBL" id="CAXDID020000677">
    <property type="protein sequence ID" value="CAL6109877.1"/>
    <property type="molecule type" value="Genomic_DNA"/>
</dbReference>